<sequence>MPKRSRYSKVLIVNGNIELESCGKTYHLTDITQWQPFKSVSIYNPEEIQYCLTLIGTDYNMVVVCENETECDNIINELTNQGIGKCI</sequence>
<proteinExistence type="predicted"/>
<dbReference type="EMBL" id="MN739050">
    <property type="protein sequence ID" value="QHS85953.1"/>
    <property type="molecule type" value="Genomic_DNA"/>
</dbReference>
<name>A0A6C0B399_9ZZZZ</name>
<organism evidence="1">
    <name type="scientific">viral metagenome</name>
    <dbReference type="NCBI Taxonomy" id="1070528"/>
    <lineage>
        <taxon>unclassified sequences</taxon>
        <taxon>metagenomes</taxon>
        <taxon>organismal metagenomes</taxon>
    </lineage>
</organism>
<dbReference type="AlphaFoldDB" id="A0A6C0B399"/>
<reference evidence="1" key="1">
    <citation type="journal article" date="2020" name="Nature">
        <title>Giant virus diversity and host interactions through global metagenomics.</title>
        <authorList>
            <person name="Schulz F."/>
            <person name="Roux S."/>
            <person name="Paez-Espino D."/>
            <person name="Jungbluth S."/>
            <person name="Walsh D.A."/>
            <person name="Denef V.J."/>
            <person name="McMahon K.D."/>
            <person name="Konstantinidis K.T."/>
            <person name="Eloe-Fadrosh E.A."/>
            <person name="Kyrpides N.C."/>
            <person name="Woyke T."/>
        </authorList>
    </citation>
    <scope>NUCLEOTIDE SEQUENCE</scope>
    <source>
        <strain evidence="1">GVMAG-M-3300009185-7</strain>
    </source>
</reference>
<protein>
    <submittedName>
        <fullName evidence="1">Uncharacterized protein</fullName>
    </submittedName>
</protein>
<accession>A0A6C0B399</accession>
<evidence type="ECO:0000313" key="1">
    <source>
        <dbReference type="EMBL" id="QHS85953.1"/>
    </source>
</evidence>